<dbReference type="Pfam" id="PF05014">
    <property type="entry name" value="Nuc_deoxyrib_tr"/>
    <property type="match status" value="1"/>
</dbReference>
<reference evidence="1" key="1">
    <citation type="submission" date="2020-10" db="EMBL/GenBank/DDBJ databases">
        <authorList>
            <person name="Abbas A."/>
            <person name="Razzaq R."/>
            <person name="Waqas M."/>
            <person name="Abbas N."/>
            <person name="Nielsen T.K."/>
            <person name="Hansen L.H."/>
            <person name="Hussain S."/>
            <person name="Shahid M."/>
        </authorList>
    </citation>
    <scope>NUCLEOTIDE SEQUENCE</scope>
    <source>
        <strain evidence="1">S14</strain>
    </source>
</reference>
<gene>
    <name evidence="1" type="ORF">IHQ68_07625</name>
</gene>
<proteinExistence type="predicted"/>
<sequence length="193" mass="20722">MRVYLAGPEVFLADAVAVGAAKKDVCRRHGLEGLYPLDQSMEGVAPDRLTRAIFAANVDAIRRADAVIANLSPFRGIGADAGTVWEVGFAFGLGKPTLCYSNDPRPLFDRTVEGVDDLQTLADGRVFHPDGMSIENFGLADNLMIEEAIADSGSLFLKPEGGEARDLADLALFETCVRALAERREGRPRLASA</sequence>
<dbReference type="SUPFAM" id="SSF52309">
    <property type="entry name" value="N-(deoxy)ribosyltransferase-like"/>
    <property type="match status" value="1"/>
</dbReference>
<protein>
    <submittedName>
        <fullName evidence="1">Nucleoside 2-deoxyribosyltransferase</fullName>
    </submittedName>
</protein>
<keyword evidence="2" id="KW-1185">Reference proteome</keyword>
<dbReference type="PANTHER" id="PTHR15364">
    <property type="entry name" value="2'-DEOXYNUCLEOSIDE 5'-PHOSPHATE N-HYDROLASE 1"/>
    <property type="match status" value="1"/>
</dbReference>
<accession>A0ABU1DED4</accession>
<dbReference type="InterPro" id="IPR007710">
    <property type="entry name" value="Nucleoside_deoxyribTrfase"/>
</dbReference>
<evidence type="ECO:0000313" key="1">
    <source>
        <dbReference type="EMBL" id="MDR4306483.1"/>
    </source>
</evidence>
<dbReference type="PANTHER" id="PTHR15364:SF0">
    <property type="entry name" value="2'-DEOXYNUCLEOSIDE 5'-PHOSPHATE N-HYDROLASE 1"/>
    <property type="match status" value="1"/>
</dbReference>
<evidence type="ECO:0000313" key="2">
    <source>
        <dbReference type="Proteomes" id="UP001181622"/>
    </source>
</evidence>
<organism evidence="1 2">
    <name type="scientific">Chelatococcus sambhunathii</name>
    <dbReference type="NCBI Taxonomy" id="363953"/>
    <lineage>
        <taxon>Bacteria</taxon>
        <taxon>Pseudomonadati</taxon>
        <taxon>Pseudomonadota</taxon>
        <taxon>Alphaproteobacteria</taxon>
        <taxon>Hyphomicrobiales</taxon>
        <taxon>Chelatococcaceae</taxon>
        <taxon>Chelatococcus</taxon>
    </lineage>
</organism>
<dbReference type="Proteomes" id="UP001181622">
    <property type="component" value="Unassembled WGS sequence"/>
</dbReference>
<dbReference type="Gene3D" id="3.40.50.450">
    <property type="match status" value="1"/>
</dbReference>
<dbReference type="InterPro" id="IPR051239">
    <property type="entry name" value="2'-dNMP_N-hydrolase"/>
</dbReference>
<name>A0ABU1DED4_9HYPH</name>
<comment type="caution">
    <text evidence="1">The sequence shown here is derived from an EMBL/GenBank/DDBJ whole genome shotgun (WGS) entry which is preliminary data.</text>
</comment>
<dbReference type="EMBL" id="JADBEO010000012">
    <property type="protein sequence ID" value="MDR4306483.1"/>
    <property type="molecule type" value="Genomic_DNA"/>
</dbReference>
<dbReference type="RefSeq" id="WP_309390406.1">
    <property type="nucleotide sequence ID" value="NZ_JADBEO010000012.1"/>
</dbReference>